<evidence type="ECO:0000256" key="4">
    <source>
        <dbReference type="ARBA" id="ARBA00022692"/>
    </source>
</evidence>
<evidence type="ECO:0000256" key="7">
    <source>
        <dbReference type="ARBA" id="ARBA00023136"/>
    </source>
</evidence>
<feature type="transmembrane region" description="Helical" evidence="10">
    <location>
        <begin position="58"/>
        <end position="80"/>
    </location>
</feature>
<keyword evidence="9 10" id="KW-0807">Transducer</keyword>
<dbReference type="PANTHER" id="PTHR21137:SF35">
    <property type="entry name" value="ODORANT RECEPTOR 19A-RELATED"/>
    <property type="match status" value="1"/>
</dbReference>
<feature type="transmembrane region" description="Helical" evidence="10">
    <location>
        <begin position="287"/>
        <end position="306"/>
    </location>
</feature>
<keyword evidence="3 10" id="KW-0716">Sensory transduction</keyword>
<comment type="similarity">
    <text evidence="10">Belongs to the insect chemoreceptor superfamily. Heteromeric odorant receptor channel (TC 1.A.69) family.</text>
</comment>
<name>A0A346D3X9_9HYME</name>
<keyword evidence="2" id="KW-1003">Cell membrane</keyword>
<keyword evidence="8 10" id="KW-0675">Receptor</keyword>
<dbReference type="GO" id="GO:0005549">
    <property type="term" value="F:odorant binding"/>
    <property type="evidence" value="ECO:0007669"/>
    <property type="project" value="InterPro"/>
</dbReference>
<feature type="transmembrane region" description="Helical" evidence="10">
    <location>
        <begin position="210"/>
        <end position="232"/>
    </location>
</feature>
<evidence type="ECO:0000256" key="9">
    <source>
        <dbReference type="ARBA" id="ARBA00023224"/>
    </source>
</evidence>
<dbReference type="EMBL" id="MG859321">
    <property type="protein sequence ID" value="AXM05149.1"/>
    <property type="molecule type" value="mRNA"/>
</dbReference>
<reference evidence="11" key="1">
    <citation type="journal article" date="2018" name="Insect Mol. Biol.">
        <title>An odorant receptor mediates the attractiveness of cis-jasmone to Campoletis chlorideae, the endoparasitoid of Helicoverpa armigera.</title>
        <authorList>
            <person name="Sun Y.L."/>
            <person name="Dong J.F."/>
            <person name="Ning C."/>
            <person name="Ding P.P."/>
            <person name="Huang L.Q."/>
            <person name="Sun J.G."/>
            <person name="Wang C.Z."/>
        </authorList>
    </citation>
    <scope>NUCLEOTIDE SEQUENCE</scope>
    <source>
        <strain evidence="11">CchlOR29</strain>
    </source>
</reference>
<evidence type="ECO:0000256" key="3">
    <source>
        <dbReference type="ARBA" id="ARBA00022606"/>
    </source>
</evidence>
<comment type="subcellular location">
    <subcellularLocation>
        <location evidence="1 10">Cell membrane</location>
        <topology evidence="1 10">Multi-pass membrane protein</topology>
    </subcellularLocation>
</comment>
<proteinExistence type="evidence at transcript level"/>
<keyword evidence="5 10" id="KW-0552">Olfaction</keyword>
<keyword evidence="6 10" id="KW-1133">Transmembrane helix</keyword>
<dbReference type="GO" id="GO:0004984">
    <property type="term" value="F:olfactory receptor activity"/>
    <property type="evidence" value="ECO:0007669"/>
    <property type="project" value="InterPro"/>
</dbReference>
<dbReference type="AlphaFoldDB" id="A0A346D3X9"/>
<feature type="transmembrane region" description="Helical" evidence="10">
    <location>
        <begin position="142"/>
        <end position="163"/>
    </location>
</feature>
<dbReference type="Pfam" id="PF02949">
    <property type="entry name" value="7tm_6"/>
    <property type="match status" value="1"/>
</dbReference>
<evidence type="ECO:0000256" key="5">
    <source>
        <dbReference type="ARBA" id="ARBA00022725"/>
    </source>
</evidence>
<keyword evidence="4 10" id="KW-0812">Transmembrane</keyword>
<keyword evidence="7 10" id="KW-0472">Membrane</keyword>
<reference evidence="11" key="2">
    <citation type="submission" date="2018-01" db="EMBL/GenBank/DDBJ databases">
        <authorList>
            <person name="Gaut B.S."/>
            <person name="Morton B.R."/>
            <person name="Clegg M.T."/>
            <person name="Duvall M.R."/>
        </authorList>
    </citation>
    <scope>NUCLEOTIDE SEQUENCE</scope>
    <source>
        <strain evidence="11">CchlOR29</strain>
    </source>
</reference>
<sequence length="414" mass="47808">MEVLSAQGAPNEKRVPNKDWKMDVNRTLQYTRWTLEILGVWALVKKNPKKWEIYGSRILTMMYSMLIVSITIPCTIHLIFKEKDIVERVETCGPIAFSITNLLKYYSIIYRRKMIKRCIEHVEDDWMEIVTKNDREIMRKRVSFGIDVTIVCAVFMYGGGLLYNMILPLSHGNGINEFNETVRPLAYPGYDIFGNPQISPTYEIIFYSNFFSSCIMYTVTTASCNLAAIFVTHTCGQIEIMMSRLETIFQKTDDDKEILENRIDLIVKSHIRVLRLTSMIEMMLREICFVEVTASLVVICVVEYYCVKKWNDGETVGIITYVALLISMIFNVFVFCQFGELLKEQCYQIGRAVYMIDWYRLPGKTGVSLVMIIAMANCPRRLTAGKIMELSMNSFGDILKTSFAYLNMLRTVAD</sequence>
<dbReference type="InterPro" id="IPR004117">
    <property type="entry name" value="7tm6_olfct_rcpt"/>
</dbReference>
<dbReference type="GO" id="GO:0005886">
    <property type="term" value="C:plasma membrane"/>
    <property type="evidence" value="ECO:0007669"/>
    <property type="project" value="UniProtKB-SubCell"/>
</dbReference>
<accession>A0A346D3X9</accession>
<organism evidence="11">
    <name type="scientific">Campoletis chlorideae</name>
    <dbReference type="NCBI Taxonomy" id="219166"/>
    <lineage>
        <taxon>Eukaryota</taxon>
        <taxon>Metazoa</taxon>
        <taxon>Ecdysozoa</taxon>
        <taxon>Arthropoda</taxon>
        <taxon>Hexapoda</taxon>
        <taxon>Insecta</taxon>
        <taxon>Pterygota</taxon>
        <taxon>Neoptera</taxon>
        <taxon>Endopterygota</taxon>
        <taxon>Hymenoptera</taxon>
        <taxon>Apocrita</taxon>
        <taxon>Ichneumonoidea</taxon>
        <taxon>Ichneumonidae</taxon>
        <taxon>Campopleginae</taxon>
        <taxon>Dusona group</taxon>
        <taxon>Campoletis</taxon>
    </lineage>
</organism>
<feature type="transmembrane region" description="Helical" evidence="10">
    <location>
        <begin position="318"/>
        <end position="338"/>
    </location>
</feature>
<evidence type="ECO:0000256" key="6">
    <source>
        <dbReference type="ARBA" id="ARBA00022989"/>
    </source>
</evidence>
<evidence type="ECO:0000313" key="11">
    <source>
        <dbReference type="EMBL" id="AXM05149.1"/>
    </source>
</evidence>
<evidence type="ECO:0000256" key="10">
    <source>
        <dbReference type="RuleBase" id="RU351113"/>
    </source>
</evidence>
<protein>
    <recommendedName>
        <fullName evidence="10">Odorant receptor</fullName>
    </recommendedName>
</protein>
<evidence type="ECO:0000256" key="2">
    <source>
        <dbReference type="ARBA" id="ARBA00022475"/>
    </source>
</evidence>
<evidence type="ECO:0000256" key="8">
    <source>
        <dbReference type="ARBA" id="ARBA00023170"/>
    </source>
</evidence>
<comment type="caution">
    <text evidence="10">Lacks conserved residue(s) required for the propagation of feature annotation.</text>
</comment>
<evidence type="ECO:0000256" key="1">
    <source>
        <dbReference type="ARBA" id="ARBA00004651"/>
    </source>
</evidence>
<dbReference type="GO" id="GO:0007165">
    <property type="term" value="P:signal transduction"/>
    <property type="evidence" value="ECO:0007669"/>
    <property type="project" value="UniProtKB-KW"/>
</dbReference>
<dbReference type="PANTHER" id="PTHR21137">
    <property type="entry name" value="ODORANT RECEPTOR"/>
    <property type="match status" value="1"/>
</dbReference>